<dbReference type="AlphaFoldDB" id="A0A855FWU9"/>
<name>A0A855FWU9_9NEIS</name>
<dbReference type="EMBL" id="MEIU01000041">
    <property type="protein sequence ID" value="PIT60620.1"/>
    <property type="molecule type" value="Genomic_DNA"/>
</dbReference>
<gene>
    <name evidence="1" type="ORF">BHC57_03425</name>
</gene>
<dbReference type="Proteomes" id="UP000230463">
    <property type="component" value="Unassembled WGS sequence"/>
</dbReference>
<reference evidence="1 2" key="1">
    <citation type="journal article" date="2017" name="MBio">
        <title>Type VI secretion-mediated competition in the bee gut microbiome.</title>
        <authorList>
            <person name="Steele M.I."/>
            <person name="Kwong W.K."/>
            <person name="Powell J.E."/>
            <person name="Whiteley M."/>
            <person name="Moran N.A."/>
        </authorList>
    </citation>
    <scope>NUCLEOTIDE SEQUENCE [LARGE SCALE GENOMIC DNA]</scope>
    <source>
        <strain evidence="1 2">HK3</strain>
    </source>
</reference>
<sequence>MYADPYGLWSMDKAWGFIYDTTGWVPSQGLVSCLAGYGDYMSFGATEWLRDKTNVGGVDKCSDAYRYCTYIGMAQDAVTLARAAIDFAKAYKGYAAAKFAKHKGITGAVRDDIKAAQPVMPKAMAYNVAKDFLKNPRGIWGKTAENIVDDFIKAGNQATIRPSVKGSKKAEVVAVKNHPNISQIQVHPGGGRHVGEYYKVSTTTDGTIKVVDKATYKPTSGEKEKIIYK</sequence>
<comment type="caution">
    <text evidence="1">The sequence shown here is derived from an EMBL/GenBank/DDBJ whole genome shotgun (WGS) entry which is preliminary data.</text>
</comment>
<protein>
    <submittedName>
        <fullName evidence="1">Uncharacterized protein</fullName>
    </submittedName>
</protein>
<organism evidence="1 2">
    <name type="scientific">Snodgrassella alvi</name>
    <dbReference type="NCBI Taxonomy" id="1196083"/>
    <lineage>
        <taxon>Bacteria</taxon>
        <taxon>Pseudomonadati</taxon>
        <taxon>Pseudomonadota</taxon>
        <taxon>Betaproteobacteria</taxon>
        <taxon>Neisseriales</taxon>
        <taxon>Neisseriaceae</taxon>
        <taxon>Snodgrassella</taxon>
    </lineage>
</organism>
<proteinExistence type="predicted"/>
<accession>A0A855FWU9</accession>
<evidence type="ECO:0000313" key="2">
    <source>
        <dbReference type="Proteomes" id="UP000230463"/>
    </source>
</evidence>
<evidence type="ECO:0000313" key="1">
    <source>
        <dbReference type="EMBL" id="PIT60620.1"/>
    </source>
</evidence>